<dbReference type="CDD" id="cd21109">
    <property type="entry name" value="SPASM"/>
    <property type="match status" value="1"/>
</dbReference>
<feature type="domain" description="4Fe4S-binding SPASM" evidence="7">
    <location>
        <begin position="162"/>
        <end position="228"/>
    </location>
</feature>
<evidence type="ECO:0000256" key="4">
    <source>
        <dbReference type="ARBA" id="ARBA00023004"/>
    </source>
</evidence>
<dbReference type="SUPFAM" id="SSF102114">
    <property type="entry name" value="Radical SAM enzymes"/>
    <property type="match status" value="1"/>
</dbReference>
<evidence type="ECO:0000259" key="6">
    <source>
        <dbReference type="Pfam" id="PF04055"/>
    </source>
</evidence>
<dbReference type="InterPro" id="IPR013785">
    <property type="entry name" value="Aldolase_TIM"/>
</dbReference>
<dbReference type="Pfam" id="PF04055">
    <property type="entry name" value="Radical_SAM"/>
    <property type="match status" value="1"/>
</dbReference>
<keyword evidence="2" id="KW-0949">S-adenosyl-L-methionine</keyword>
<dbReference type="PANTHER" id="PTHR11228">
    <property type="entry name" value="RADICAL SAM DOMAIN PROTEIN"/>
    <property type="match status" value="1"/>
</dbReference>
<sequence>MYPGLHTVGETFVYPDLPALFDIARSLDYPLFISTNAQFPDRLAPLLESHSDMIHHLRFSIDAADAETYSSIRRGGRLDKVMESLEVVRRFNMTSSRPVLLEAGFVMSATNIAEVGPFIKMLEPYCPPDKVRFNLIDGISPDASYFRTTFPFKNLIKPARPCRMVFRNVFFTHDGKVSLCCRDYDAEVVIGDITKQDLTTIWASPEAGRVRDMHLGKKSMTIKSCVGCFVSNRSVSSLVNLYIHQLYASGMDSDRIGHEAWTFVQGVNDQVGAGGDLQAYVLGAFSKIQ</sequence>
<dbReference type="InterPro" id="IPR058240">
    <property type="entry name" value="rSAM_sf"/>
</dbReference>
<dbReference type="GO" id="GO:0046872">
    <property type="term" value="F:metal ion binding"/>
    <property type="evidence" value="ECO:0007669"/>
    <property type="project" value="UniProtKB-KW"/>
</dbReference>
<evidence type="ECO:0000256" key="5">
    <source>
        <dbReference type="ARBA" id="ARBA00023014"/>
    </source>
</evidence>
<keyword evidence="9" id="KW-1185">Reference proteome</keyword>
<dbReference type="PANTHER" id="PTHR11228:SF7">
    <property type="entry name" value="PQQA PEPTIDE CYCLASE"/>
    <property type="match status" value="1"/>
</dbReference>
<dbReference type="KEGG" id="dfl:DFE_2858"/>
<evidence type="ECO:0000313" key="8">
    <source>
        <dbReference type="EMBL" id="BBD09584.1"/>
    </source>
</evidence>
<dbReference type="GO" id="GO:0051536">
    <property type="term" value="F:iron-sulfur cluster binding"/>
    <property type="evidence" value="ECO:0007669"/>
    <property type="project" value="UniProtKB-KW"/>
</dbReference>
<keyword evidence="4" id="KW-0408">Iron</keyword>
<dbReference type="GO" id="GO:0003824">
    <property type="term" value="F:catalytic activity"/>
    <property type="evidence" value="ECO:0007669"/>
    <property type="project" value="InterPro"/>
</dbReference>
<accession>A0A2Z6B257</accession>
<proteinExistence type="predicted"/>
<name>A0A2Z6B257_9BACT</name>
<dbReference type="AlphaFoldDB" id="A0A2Z6B257"/>
<evidence type="ECO:0000256" key="3">
    <source>
        <dbReference type="ARBA" id="ARBA00022723"/>
    </source>
</evidence>
<gene>
    <name evidence="8" type="ORF">DFE_2858</name>
</gene>
<dbReference type="CDD" id="cd01335">
    <property type="entry name" value="Radical_SAM"/>
    <property type="match status" value="1"/>
</dbReference>
<comment type="cofactor">
    <cofactor evidence="1">
        <name>[4Fe-4S] cluster</name>
        <dbReference type="ChEBI" id="CHEBI:49883"/>
    </cofactor>
</comment>
<keyword evidence="3" id="KW-0479">Metal-binding</keyword>
<reference evidence="8 9" key="1">
    <citation type="journal article" date="2018" name="Sci. Adv.">
        <title>Multi-heme cytochromes provide a pathway for survival in energy-limited environments.</title>
        <authorList>
            <person name="Deng X."/>
            <person name="Dohmae N."/>
            <person name="Nealson K.H."/>
            <person name="Hashimoto K."/>
            <person name="Okamoto A."/>
        </authorList>
    </citation>
    <scope>NUCLEOTIDE SEQUENCE [LARGE SCALE GENOMIC DNA]</scope>
    <source>
        <strain evidence="8 9">IS5</strain>
    </source>
</reference>
<dbReference type="Pfam" id="PF13186">
    <property type="entry name" value="SPASM"/>
    <property type="match status" value="1"/>
</dbReference>
<organism evidence="8 9">
    <name type="scientific">Desulfovibrio ferrophilus</name>
    <dbReference type="NCBI Taxonomy" id="241368"/>
    <lineage>
        <taxon>Bacteria</taxon>
        <taxon>Pseudomonadati</taxon>
        <taxon>Thermodesulfobacteriota</taxon>
        <taxon>Desulfovibrionia</taxon>
        <taxon>Desulfovibrionales</taxon>
        <taxon>Desulfovibrionaceae</taxon>
        <taxon>Desulfovibrio</taxon>
    </lineage>
</organism>
<dbReference type="InterPro" id="IPR023885">
    <property type="entry name" value="4Fe4S-binding_SPASM_dom"/>
</dbReference>
<evidence type="ECO:0000256" key="1">
    <source>
        <dbReference type="ARBA" id="ARBA00001966"/>
    </source>
</evidence>
<evidence type="ECO:0000259" key="7">
    <source>
        <dbReference type="Pfam" id="PF13186"/>
    </source>
</evidence>
<keyword evidence="5" id="KW-0411">Iron-sulfur</keyword>
<dbReference type="InterPro" id="IPR007197">
    <property type="entry name" value="rSAM"/>
</dbReference>
<dbReference type="EMBL" id="AP017378">
    <property type="protein sequence ID" value="BBD09584.1"/>
    <property type="molecule type" value="Genomic_DNA"/>
</dbReference>
<dbReference type="Gene3D" id="3.20.20.70">
    <property type="entry name" value="Aldolase class I"/>
    <property type="match status" value="1"/>
</dbReference>
<evidence type="ECO:0000313" key="9">
    <source>
        <dbReference type="Proteomes" id="UP000269883"/>
    </source>
</evidence>
<dbReference type="InterPro" id="IPR050377">
    <property type="entry name" value="Radical_SAM_PqqE_MftC-like"/>
</dbReference>
<dbReference type="Proteomes" id="UP000269883">
    <property type="component" value="Chromosome"/>
</dbReference>
<evidence type="ECO:0000256" key="2">
    <source>
        <dbReference type="ARBA" id="ARBA00022691"/>
    </source>
</evidence>
<feature type="domain" description="Radical SAM core" evidence="6">
    <location>
        <begin position="7"/>
        <end position="97"/>
    </location>
</feature>
<protein>
    <submittedName>
        <fullName evidence="8">Putative Fe-S oxidoreductase</fullName>
    </submittedName>
</protein>